<evidence type="ECO:0000256" key="2">
    <source>
        <dbReference type="ARBA" id="ARBA00022475"/>
    </source>
</evidence>
<evidence type="ECO:0000256" key="4">
    <source>
        <dbReference type="ARBA" id="ARBA00022989"/>
    </source>
</evidence>
<organism evidence="7 8">
    <name type="scientific">Thermodesulfovibrio aggregans</name>
    <dbReference type="NCBI Taxonomy" id="86166"/>
    <lineage>
        <taxon>Bacteria</taxon>
        <taxon>Pseudomonadati</taxon>
        <taxon>Nitrospirota</taxon>
        <taxon>Thermodesulfovibrionia</taxon>
        <taxon>Thermodesulfovibrionales</taxon>
        <taxon>Thermodesulfovibrionaceae</taxon>
        <taxon>Thermodesulfovibrio</taxon>
    </lineage>
</organism>
<evidence type="ECO:0000256" key="5">
    <source>
        <dbReference type="ARBA" id="ARBA00023136"/>
    </source>
</evidence>
<proteinExistence type="predicted"/>
<evidence type="ECO:0000313" key="8">
    <source>
        <dbReference type="Proteomes" id="UP000054976"/>
    </source>
</evidence>
<feature type="transmembrane region" description="Helical" evidence="6">
    <location>
        <begin position="296"/>
        <end position="317"/>
    </location>
</feature>
<keyword evidence="3 6" id="KW-0812">Transmembrane</keyword>
<comment type="caution">
    <text evidence="7">The sequence shown here is derived from an EMBL/GenBank/DDBJ whole genome shotgun (WGS) entry which is preliminary data.</text>
</comment>
<dbReference type="RefSeq" id="WP_059175675.1">
    <property type="nucleotide sequence ID" value="NZ_BCNO01000001.1"/>
</dbReference>
<keyword evidence="8" id="KW-1185">Reference proteome</keyword>
<gene>
    <name evidence="7" type="ORF">TAGGR_1383</name>
</gene>
<dbReference type="PANTHER" id="PTHR33529:SF6">
    <property type="entry name" value="YJGP_YJGQ FAMILY PERMEASE"/>
    <property type="match status" value="1"/>
</dbReference>
<dbReference type="OrthoDB" id="9792188at2"/>
<dbReference type="AlphaFoldDB" id="A0A0U9HMA5"/>
<dbReference type="InterPro" id="IPR005495">
    <property type="entry name" value="LptG/LptF_permease"/>
</dbReference>
<keyword evidence="5 6" id="KW-0472">Membrane</keyword>
<evidence type="ECO:0000313" key="7">
    <source>
        <dbReference type="EMBL" id="GAQ94204.1"/>
    </source>
</evidence>
<evidence type="ECO:0000256" key="6">
    <source>
        <dbReference type="SAM" id="Phobius"/>
    </source>
</evidence>
<comment type="subcellular location">
    <subcellularLocation>
        <location evidence="1">Cell membrane</location>
        <topology evidence="1">Multi-pass membrane protein</topology>
    </subcellularLocation>
</comment>
<evidence type="ECO:0000256" key="1">
    <source>
        <dbReference type="ARBA" id="ARBA00004651"/>
    </source>
</evidence>
<name>A0A0U9HMA5_9BACT</name>
<feature type="transmembrane region" description="Helical" evidence="6">
    <location>
        <begin position="49"/>
        <end position="78"/>
    </location>
</feature>
<dbReference type="Proteomes" id="UP000054976">
    <property type="component" value="Unassembled WGS sequence"/>
</dbReference>
<evidence type="ECO:0000256" key="3">
    <source>
        <dbReference type="ARBA" id="ARBA00022692"/>
    </source>
</evidence>
<accession>A0A0U9HMA5</accession>
<keyword evidence="2" id="KW-1003">Cell membrane</keyword>
<dbReference type="GO" id="GO:0043190">
    <property type="term" value="C:ATP-binding cassette (ABC) transporter complex"/>
    <property type="evidence" value="ECO:0007669"/>
    <property type="project" value="TreeGrafter"/>
</dbReference>
<keyword evidence="4 6" id="KW-1133">Transmembrane helix</keyword>
<dbReference type="STRING" id="86166.TAGGR_1383"/>
<reference evidence="8" key="1">
    <citation type="submission" date="2016-01" db="EMBL/GenBank/DDBJ databases">
        <title>Draft genome sequence of Thermodesulfovibrio aggregans strain TGE-P1.</title>
        <authorList>
            <person name="Sekiguchi Y."/>
            <person name="Ohashi A."/>
            <person name="Matsuura N."/>
            <person name="Tourlousse M.D."/>
        </authorList>
    </citation>
    <scope>NUCLEOTIDE SEQUENCE [LARGE SCALE GENOMIC DNA]</scope>
    <source>
        <strain evidence="8">TGE-P1</strain>
    </source>
</reference>
<dbReference type="GO" id="GO:0015920">
    <property type="term" value="P:lipopolysaccharide transport"/>
    <property type="evidence" value="ECO:0007669"/>
    <property type="project" value="TreeGrafter"/>
</dbReference>
<dbReference type="EMBL" id="BCNO01000001">
    <property type="protein sequence ID" value="GAQ94204.1"/>
    <property type="molecule type" value="Genomic_DNA"/>
</dbReference>
<feature type="transmembrane region" description="Helical" evidence="6">
    <location>
        <begin position="270"/>
        <end position="289"/>
    </location>
</feature>
<dbReference type="Pfam" id="PF03739">
    <property type="entry name" value="LptF_LptG"/>
    <property type="match status" value="1"/>
</dbReference>
<feature type="transmembrane region" description="Helical" evidence="6">
    <location>
        <begin position="329"/>
        <end position="349"/>
    </location>
</feature>
<feature type="transmembrane region" description="Helical" evidence="6">
    <location>
        <begin position="99"/>
        <end position="122"/>
    </location>
</feature>
<dbReference type="PANTHER" id="PTHR33529">
    <property type="entry name" value="SLR0882 PROTEIN-RELATED"/>
    <property type="match status" value="1"/>
</dbReference>
<protein>
    <submittedName>
        <fullName evidence="7">Lipopolysaccharide export system permease protein</fullName>
    </submittedName>
</protein>
<sequence>MKVIYKALTRELIQNIVLSIVFLNTVLIIEKLFKISKMFASVGIDLPNLFILLILLQPQLLIFTIPMALLLGVLLTYGRTQADNEMTILMASGMPYKKTFRPAIYIGIIAFFLTTVMSFYLAPLGVSLVREKIFSILAQRAPLGLEEGVFNQGFKDVTIFVKEKTDKFHLKEVVIFDERKNDTKTVIAKEGLIKKEKDNIILNLIDGKAYFNKGLSLNEINFKEYIFKLSPNIDPIAKKISELSLFDLISKIYNEASNKIDYKLELYKRVALPLLCVISVFLAPSLCVIVGKSGRIGGITVGLAIFAVYYIFMIYGANMAKAGKVSAETGSLMPVLVMSILAFVIYFRIKR</sequence>
<feature type="transmembrane region" description="Helical" evidence="6">
    <location>
        <begin position="12"/>
        <end position="29"/>
    </location>
</feature>